<dbReference type="InterPro" id="IPR021866">
    <property type="entry name" value="SpoIIAA-like"/>
</dbReference>
<dbReference type="InterPro" id="IPR036513">
    <property type="entry name" value="STAS_dom_sf"/>
</dbReference>
<dbReference type="InterPro" id="IPR038396">
    <property type="entry name" value="SpoIIAA-like_sf"/>
</dbReference>
<dbReference type="Gene3D" id="3.40.50.10600">
    <property type="entry name" value="SpoIIaa-like domains"/>
    <property type="match status" value="1"/>
</dbReference>
<gene>
    <name evidence="1" type="ORF">H4O21_12205</name>
</gene>
<organism evidence="1 2">
    <name type="scientific">Oceanospirillum sediminis</name>
    <dbReference type="NCBI Taxonomy" id="2760088"/>
    <lineage>
        <taxon>Bacteria</taxon>
        <taxon>Pseudomonadati</taxon>
        <taxon>Pseudomonadota</taxon>
        <taxon>Gammaproteobacteria</taxon>
        <taxon>Oceanospirillales</taxon>
        <taxon>Oceanospirillaceae</taxon>
        <taxon>Oceanospirillum</taxon>
    </lineage>
</organism>
<comment type="caution">
    <text evidence="1">The sequence shown here is derived from an EMBL/GenBank/DDBJ whole genome shotgun (WGS) entry which is preliminary data.</text>
</comment>
<proteinExistence type="predicted"/>
<evidence type="ECO:0000313" key="2">
    <source>
        <dbReference type="Proteomes" id="UP000565262"/>
    </source>
</evidence>
<keyword evidence="2" id="KW-1185">Reference proteome</keyword>
<reference evidence="1 2" key="1">
    <citation type="submission" date="2020-08" db="EMBL/GenBank/DDBJ databases">
        <title>Oceanospirillum sp. nov. isolated from marine sediment.</title>
        <authorList>
            <person name="Ji X."/>
        </authorList>
    </citation>
    <scope>NUCLEOTIDE SEQUENCE [LARGE SCALE GENOMIC DNA]</scope>
    <source>
        <strain evidence="1 2">D5</strain>
    </source>
</reference>
<accession>A0A839ISB2</accession>
<dbReference type="Proteomes" id="UP000565262">
    <property type="component" value="Unassembled WGS sequence"/>
</dbReference>
<dbReference type="Pfam" id="PF11964">
    <property type="entry name" value="SpoIIAA-like"/>
    <property type="match status" value="1"/>
</dbReference>
<dbReference type="RefSeq" id="WP_182809147.1">
    <property type="nucleotide sequence ID" value="NZ_JACJFM010000014.1"/>
</dbReference>
<dbReference type="AlphaFoldDB" id="A0A839ISB2"/>
<sequence>MIEYLDIGVEKAVAYRISGKISQGEMHDVLKTIAGRIDQFGEVYLYQEVESLGGVEFEAMLEKIKFLIRQGISDIHKVVVITDKQWLHRVVELEDKLLPHTKLCSFIMEEKDQAVSFLADDG</sequence>
<protein>
    <submittedName>
        <fullName evidence="1">STAS/SEC14 domain-containing protein</fullName>
    </submittedName>
</protein>
<dbReference type="SUPFAM" id="SSF52091">
    <property type="entry name" value="SpoIIaa-like"/>
    <property type="match status" value="1"/>
</dbReference>
<dbReference type="EMBL" id="JACJFM010000014">
    <property type="protein sequence ID" value="MBB1487369.1"/>
    <property type="molecule type" value="Genomic_DNA"/>
</dbReference>
<evidence type="ECO:0000313" key="1">
    <source>
        <dbReference type="EMBL" id="MBB1487369.1"/>
    </source>
</evidence>
<name>A0A839ISB2_9GAMM</name>